<organism evidence="2 3">
    <name type="scientific">Tanacetum coccineum</name>
    <dbReference type="NCBI Taxonomy" id="301880"/>
    <lineage>
        <taxon>Eukaryota</taxon>
        <taxon>Viridiplantae</taxon>
        <taxon>Streptophyta</taxon>
        <taxon>Embryophyta</taxon>
        <taxon>Tracheophyta</taxon>
        <taxon>Spermatophyta</taxon>
        <taxon>Magnoliopsida</taxon>
        <taxon>eudicotyledons</taxon>
        <taxon>Gunneridae</taxon>
        <taxon>Pentapetalae</taxon>
        <taxon>asterids</taxon>
        <taxon>campanulids</taxon>
        <taxon>Asterales</taxon>
        <taxon>Asteraceae</taxon>
        <taxon>Asteroideae</taxon>
        <taxon>Anthemideae</taxon>
        <taxon>Anthemidinae</taxon>
        <taxon>Tanacetum</taxon>
    </lineage>
</organism>
<comment type="caution">
    <text evidence="2">The sequence shown here is derived from an EMBL/GenBank/DDBJ whole genome shotgun (WGS) entry which is preliminary data.</text>
</comment>
<evidence type="ECO:0000313" key="3">
    <source>
        <dbReference type="Proteomes" id="UP001151760"/>
    </source>
</evidence>
<keyword evidence="3" id="KW-1185">Reference proteome</keyword>
<evidence type="ECO:0000313" key="2">
    <source>
        <dbReference type="EMBL" id="GJS54846.1"/>
    </source>
</evidence>
<reference evidence="2" key="2">
    <citation type="submission" date="2022-01" db="EMBL/GenBank/DDBJ databases">
        <authorList>
            <person name="Yamashiro T."/>
            <person name="Shiraishi A."/>
            <person name="Satake H."/>
            <person name="Nakayama K."/>
        </authorList>
    </citation>
    <scope>NUCLEOTIDE SEQUENCE</scope>
</reference>
<evidence type="ECO:0000256" key="1">
    <source>
        <dbReference type="SAM" id="MobiDB-lite"/>
    </source>
</evidence>
<sequence length="184" mass="20395">MERDTEVTKDTMHPTNNGSTEDVPPPVVPIVIMESQSLNPQMLQLVLQGLTKKHQFHSLQEEMMKDVGPNPPSHDTTSIPIGSEIERSAKSSVMASLEALTGALRVSRLDFMIDNRDNRGGLFVLSVNIGCIVSFVTSWGEVVDFSKGSSRLKGSQQLVEPVIVDYEDYEFGNECAYTKKKDLH</sequence>
<gene>
    <name evidence="2" type="ORF">Tco_0628208</name>
</gene>
<feature type="region of interest" description="Disordered" evidence="1">
    <location>
        <begin position="1"/>
        <end position="25"/>
    </location>
</feature>
<proteinExistence type="predicted"/>
<protein>
    <submittedName>
        <fullName evidence="2">Uncharacterized protein</fullName>
    </submittedName>
</protein>
<dbReference type="EMBL" id="BQNB010008828">
    <property type="protein sequence ID" value="GJS54846.1"/>
    <property type="molecule type" value="Genomic_DNA"/>
</dbReference>
<name>A0ABQ4WPN0_9ASTR</name>
<dbReference type="Proteomes" id="UP001151760">
    <property type="component" value="Unassembled WGS sequence"/>
</dbReference>
<reference evidence="2" key="1">
    <citation type="journal article" date="2022" name="Int. J. Mol. Sci.">
        <title>Draft Genome of Tanacetum Coccineum: Genomic Comparison of Closely Related Tanacetum-Family Plants.</title>
        <authorList>
            <person name="Yamashiro T."/>
            <person name="Shiraishi A."/>
            <person name="Nakayama K."/>
            <person name="Satake H."/>
        </authorList>
    </citation>
    <scope>NUCLEOTIDE SEQUENCE</scope>
</reference>
<feature type="compositionally biased region" description="Basic and acidic residues" evidence="1">
    <location>
        <begin position="1"/>
        <end position="12"/>
    </location>
</feature>
<accession>A0ABQ4WPN0</accession>